<accession>A0A0A2EDB6</accession>
<name>A0A0A2EDB6_9PORP</name>
<dbReference type="AlphaFoldDB" id="A0A0A2EDB6"/>
<keyword evidence="1" id="KW-0732">Signal</keyword>
<keyword evidence="3" id="KW-1185">Reference proteome</keyword>
<evidence type="ECO:0008006" key="4">
    <source>
        <dbReference type="Google" id="ProtNLM"/>
    </source>
</evidence>
<reference evidence="2 3" key="1">
    <citation type="submission" date="2014-09" db="EMBL/GenBank/DDBJ databases">
        <title>Draft Genome Sequence of Porphyromonas macacae COT-192_OH2859.</title>
        <authorList>
            <person name="Wallis C."/>
            <person name="Deusch O."/>
            <person name="O'Flynn C."/>
            <person name="Davis I."/>
            <person name="Horsfall A."/>
            <person name="Kirkwood N."/>
            <person name="Harris S."/>
            <person name="Eisen J.A."/>
            <person name="Coil D.A."/>
            <person name="Darling A.E."/>
            <person name="Jospin G."/>
            <person name="Alexiev A."/>
        </authorList>
    </citation>
    <scope>NUCLEOTIDE SEQUENCE [LARGE SCALE GENOMIC DNA]</scope>
    <source>
        <strain evidence="3">COT-192 OH2859</strain>
    </source>
</reference>
<comment type="caution">
    <text evidence="2">The sequence shown here is derived from an EMBL/GenBank/DDBJ whole genome shotgun (WGS) entry which is preliminary data.</text>
</comment>
<feature type="chain" id="PRO_5001986874" description="DUF3575 domain-containing protein" evidence="1">
    <location>
        <begin position="21"/>
        <end position="190"/>
    </location>
</feature>
<protein>
    <recommendedName>
        <fullName evidence="4">DUF3575 domain-containing protein</fullName>
    </recommendedName>
</protein>
<sequence length="190" mass="21435">MRKITLGLLSVLLFSSYALSQSIGVKTNFAYWATAGSPNLALEFSLGKKFTLEMGGGFNLWTFSDSKKAKHWLVQPELRYWTCESFNGHFFGLHVHGAQFNVGGWDIPVGRLSEFKDTRYQGYLYGAGISYGYHWIISPRWNFELSIGGGFARIHYEQFPCVACGSKIAEGDYNYFGITKAAISLIYFIK</sequence>
<dbReference type="STRING" id="28115.HQ47_05140"/>
<dbReference type="RefSeq" id="WP_036873762.1">
    <property type="nucleotide sequence ID" value="NZ_JRFA01000014.1"/>
</dbReference>
<evidence type="ECO:0000313" key="2">
    <source>
        <dbReference type="EMBL" id="KGN74429.1"/>
    </source>
</evidence>
<dbReference type="InterPro" id="IPR021958">
    <property type="entry name" value="DUF3575"/>
</dbReference>
<feature type="signal peptide" evidence="1">
    <location>
        <begin position="1"/>
        <end position="20"/>
    </location>
</feature>
<gene>
    <name evidence="2" type="ORF">HQ47_05140</name>
</gene>
<dbReference type="Pfam" id="PF12099">
    <property type="entry name" value="DUF3575"/>
    <property type="match status" value="1"/>
</dbReference>
<dbReference type="OrthoDB" id="1060107at2"/>
<evidence type="ECO:0000313" key="3">
    <source>
        <dbReference type="Proteomes" id="UP000030103"/>
    </source>
</evidence>
<evidence type="ECO:0000256" key="1">
    <source>
        <dbReference type="SAM" id="SignalP"/>
    </source>
</evidence>
<dbReference type="Proteomes" id="UP000030103">
    <property type="component" value="Unassembled WGS sequence"/>
</dbReference>
<dbReference type="EMBL" id="JRFA01000014">
    <property type="protein sequence ID" value="KGN74429.1"/>
    <property type="molecule type" value="Genomic_DNA"/>
</dbReference>
<proteinExistence type="predicted"/>
<organism evidence="2 3">
    <name type="scientific">Porphyromonas macacae</name>
    <dbReference type="NCBI Taxonomy" id="28115"/>
    <lineage>
        <taxon>Bacteria</taxon>
        <taxon>Pseudomonadati</taxon>
        <taxon>Bacteroidota</taxon>
        <taxon>Bacteroidia</taxon>
        <taxon>Bacteroidales</taxon>
        <taxon>Porphyromonadaceae</taxon>
        <taxon>Porphyromonas</taxon>
    </lineage>
</organism>